<gene>
    <name evidence="2" type="ORF">H7849_00820</name>
</gene>
<dbReference type="RefSeq" id="WP_186743554.1">
    <property type="nucleotide sequence ID" value="NZ_CP060394.1"/>
</dbReference>
<proteinExistence type="predicted"/>
<dbReference type="InterPro" id="IPR052509">
    <property type="entry name" value="Metal_resp_DNA-bind_regulator"/>
</dbReference>
<dbReference type="PANTHER" id="PTHR33169">
    <property type="entry name" value="PADR-FAMILY TRANSCRIPTIONAL REGULATOR"/>
    <property type="match status" value="1"/>
</dbReference>
<dbReference type="KEGG" id="adin:H7849_00820"/>
<dbReference type="SUPFAM" id="SSF46785">
    <property type="entry name" value="Winged helix' DNA-binding domain"/>
    <property type="match status" value="1"/>
</dbReference>
<organism evidence="2 3">
    <name type="scientific">Alloacidobacterium dinghuense</name>
    <dbReference type="NCBI Taxonomy" id="2763107"/>
    <lineage>
        <taxon>Bacteria</taxon>
        <taxon>Pseudomonadati</taxon>
        <taxon>Acidobacteriota</taxon>
        <taxon>Terriglobia</taxon>
        <taxon>Terriglobales</taxon>
        <taxon>Acidobacteriaceae</taxon>
        <taxon>Alloacidobacterium</taxon>
    </lineage>
</organism>
<dbReference type="Pfam" id="PF03551">
    <property type="entry name" value="PadR"/>
    <property type="match status" value="1"/>
</dbReference>
<dbReference type="InterPro" id="IPR017799">
    <property type="entry name" value="Tscrpt_reg_PadR_acidobac-type"/>
</dbReference>
<dbReference type="NCBIfam" id="TIGR03433">
    <property type="entry name" value="padR_acidobact"/>
    <property type="match status" value="1"/>
</dbReference>
<dbReference type="AlphaFoldDB" id="A0A7G8BJ80"/>
<dbReference type="EMBL" id="CP060394">
    <property type="protein sequence ID" value="QNI32600.1"/>
    <property type="molecule type" value="Genomic_DNA"/>
</dbReference>
<dbReference type="InterPro" id="IPR005149">
    <property type="entry name" value="Tscrpt_reg_PadR_N"/>
</dbReference>
<keyword evidence="3" id="KW-1185">Reference proteome</keyword>
<protein>
    <submittedName>
        <fullName evidence="2">PadR family transcriptional regulator</fullName>
    </submittedName>
</protein>
<dbReference type="Proteomes" id="UP000515312">
    <property type="component" value="Chromosome"/>
</dbReference>
<accession>A0A7G8BJ80</accession>
<dbReference type="Gene3D" id="1.10.10.10">
    <property type="entry name" value="Winged helix-like DNA-binding domain superfamily/Winged helix DNA-binding domain"/>
    <property type="match status" value="1"/>
</dbReference>
<dbReference type="PANTHER" id="PTHR33169:SF14">
    <property type="entry name" value="TRANSCRIPTIONAL REGULATOR RV3488"/>
    <property type="match status" value="1"/>
</dbReference>
<evidence type="ECO:0000259" key="1">
    <source>
        <dbReference type="Pfam" id="PF03551"/>
    </source>
</evidence>
<dbReference type="InterPro" id="IPR036388">
    <property type="entry name" value="WH-like_DNA-bd_sf"/>
</dbReference>
<sequence>MAKEIYKNRIELLQGTLDMLILQTLQWGPQHGYGISQAIRASSGEVLQVETGSLYPALHRLERQKWVESEWRVTESKQKAKYYRITAAGKEQLAENRDRWEQMVAAIGGVLGTDCG</sequence>
<evidence type="ECO:0000313" key="3">
    <source>
        <dbReference type="Proteomes" id="UP000515312"/>
    </source>
</evidence>
<name>A0A7G8BJ80_9BACT</name>
<feature type="domain" description="Transcription regulator PadR N-terminal" evidence="1">
    <location>
        <begin position="21"/>
        <end position="95"/>
    </location>
</feature>
<reference evidence="2 3" key="1">
    <citation type="submission" date="2020-08" db="EMBL/GenBank/DDBJ databases">
        <title>Edaphobacter telluris sp. nov. and Acidobacterium dinghuensis sp. nov., two acidobacteria isolated from forest soil.</title>
        <authorList>
            <person name="Fu J."/>
            <person name="Qiu L."/>
        </authorList>
    </citation>
    <scope>NUCLEOTIDE SEQUENCE [LARGE SCALE GENOMIC DNA]</scope>
    <source>
        <strain evidence="2">4Y35</strain>
    </source>
</reference>
<evidence type="ECO:0000313" key="2">
    <source>
        <dbReference type="EMBL" id="QNI32600.1"/>
    </source>
</evidence>
<dbReference type="InterPro" id="IPR036390">
    <property type="entry name" value="WH_DNA-bd_sf"/>
</dbReference>